<comment type="caution">
    <text evidence="1">The sequence shown here is derived from an EMBL/GenBank/DDBJ whole genome shotgun (WGS) entry which is preliminary data.</text>
</comment>
<reference evidence="1 2" key="1">
    <citation type="journal article" date="2020" name="ISME J.">
        <title>Uncovering the hidden diversity of litter-decomposition mechanisms in mushroom-forming fungi.</title>
        <authorList>
            <person name="Floudas D."/>
            <person name="Bentzer J."/>
            <person name="Ahren D."/>
            <person name="Johansson T."/>
            <person name="Persson P."/>
            <person name="Tunlid A."/>
        </authorList>
    </citation>
    <scope>NUCLEOTIDE SEQUENCE [LARGE SCALE GENOMIC DNA]</scope>
    <source>
        <strain evidence="1 2">CBS 101986</strain>
    </source>
</reference>
<gene>
    <name evidence="1" type="ORF">D9619_000968</name>
</gene>
<name>A0A8H5BI35_9AGAR</name>
<keyword evidence="2" id="KW-1185">Reference proteome</keyword>
<evidence type="ECO:0000313" key="1">
    <source>
        <dbReference type="EMBL" id="KAF5322913.1"/>
    </source>
</evidence>
<proteinExistence type="predicted"/>
<sequence>MSFSTCTRGRIQNLCQVSRRCMSSGASSNLSATPSSSKVKSHLTLPPAKMRALVALYHQTDKWITPENLEQRIDEAFVPSDNVDKIDLARLGGGSRSTSSVTFEALERTARGIETAPKMAQWNAAAPMLTKSARINQGSWNNNRAKREHKVIEALYGVVTTPDAQLKPGYDVVAESAKYLKEED</sequence>
<dbReference type="Proteomes" id="UP000567179">
    <property type="component" value="Unassembled WGS sequence"/>
</dbReference>
<dbReference type="OrthoDB" id="5597211at2759"/>
<dbReference type="AlphaFoldDB" id="A0A8H5BI35"/>
<dbReference type="EMBL" id="JAACJJ010000028">
    <property type="protein sequence ID" value="KAF5322913.1"/>
    <property type="molecule type" value="Genomic_DNA"/>
</dbReference>
<organism evidence="1 2">
    <name type="scientific">Psilocybe cf. subviscida</name>
    <dbReference type="NCBI Taxonomy" id="2480587"/>
    <lineage>
        <taxon>Eukaryota</taxon>
        <taxon>Fungi</taxon>
        <taxon>Dikarya</taxon>
        <taxon>Basidiomycota</taxon>
        <taxon>Agaricomycotina</taxon>
        <taxon>Agaricomycetes</taxon>
        <taxon>Agaricomycetidae</taxon>
        <taxon>Agaricales</taxon>
        <taxon>Agaricineae</taxon>
        <taxon>Strophariaceae</taxon>
        <taxon>Psilocybe</taxon>
    </lineage>
</organism>
<evidence type="ECO:0000313" key="2">
    <source>
        <dbReference type="Proteomes" id="UP000567179"/>
    </source>
</evidence>
<protein>
    <submittedName>
        <fullName evidence="1">Uncharacterized protein</fullName>
    </submittedName>
</protein>
<accession>A0A8H5BI35</accession>